<organism evidence="5 6">
    <name type="scientific">Paenibacillus methanolicus</name>
    <dbReference type="NCBI Taxonomy" id="582686"/>
    <lineage>
        <taxon>Bacteria</taxon>
        <taxon>Bacillati</taxon>
        <taxon>Bacillota</taxon>
        <taxon>Bacilli</taxon>
        <taxon>Bacillales</taxon>
        <taxon>Paenibacillaceae</taxon>
        <taxon>Paenibacillus</taxon>
    </lineage>
</organism>
<dbReference type="Pfam" id="PF12833">
    <property type="entry name" value="HTH_18"/>
    <property type="match status" value="1"/>
</dbReference>
<dbReference type="EMBL" id="VNHS01000011">
    <property type="protein sequence ID" value="TYP70803.1"/>
    <property type="molecule type" value="Genomic_DNA"/>
</dbReference>
<evidence type="ECO:0000259" key="4">
    <source>
        <dbReference type="PROSITE" id="PS01124"/>
    </source>
</evidence>
<dbReference type="InterPro" id="IPR009057">
    <property type="entry name" value="Homeodomain-like_sf"/>
</dbReference>
<keyword evidence="2 5" id="KW-0238">DNA-binding</keyword>
<keyword evidence="6" id="KW-1185">Reference proteome</keyword>
<evidence type="ECO:0000256" key="2">
    <source>
        <dbReference type="ARBA" id="ARBA00023125"/>
    </source>
</evidence>
<keyword evidence="3" id="KW-0804">Transcription</keyword>
<dbReference type="PANTHER" id="PTHR46796">
    <property type="entry name" value="HTH-TYPE TRANSCRIPTIONAL ACTIVATOR RHAS-RELATED"/>
    <property type="match status" value="1"/>
</dbReference>
<dbReference type="Gene3D" id="1.10.10.60">
    <property type="entry name" value="Homeodomain-like"/>
    <property type="match status" value="2"/>
</dbReference>
<evidence type="ECO:0000313" key="5">
    <source>
        <dbReference type="EMBL" id="TYP70803.1"/>
    </source>
</evidence>
<keyword evidence="1" id="KW-0805">Transcription regulation</keyword>
<dbReference type="SMART" id="SM00342">
    <property type="entry name" value="HTH_ARAC"/>
    <property type="match status" value="1"/>
</dbReference>
<dbReference type="InterPro" id="IPR018062">
    <property type="entry name" value="HTH_AraC-typ_CS"/>
</dbReference>
<proteinExistence type="predicted"/>
<dbReference type="PROSITE" id="PS00041">
    <property type="entry name" value="HTH_ARAC_FAMILY_1"/>
    <property type="match status" value="1"/>
</dbReference>
<reference evidence="5 6" key="1">
    <citation type="submission" date="2019-07" db="EMBL/GenBank/DDBJ databases">
        <title>Genomic Encyclopedia of Type Strains, Phase III (KMG-III): the genomes of soil and plant-associated and newly described type strains.</title>
        <authorList>
            <person name="Whitman W."/>
        </authorList>
    </citation>
    <scope>NUCLEOTIDE SEQUENCE [LARGE SCALE GENOMIC DNA]</scope>
    <source>
        <strain evidence="5 6">BL24</strain>
    </source>
</reference>
<dbReference type="AlphaFoldDB" id="A0A5S5BYQ7"/>
<dbReference type="Gene3D" id="3.40.50.1980">
    <property type="entry name" value="Nitrogenase molybdenum iron protein domain"/>
    <property type="match status" value="2"/>
</dbReference>
<dbReference type="PROSITE" id="PS01124">
    <property type="entry name" value="HTH_ARAC_FAMILY_2"/>
    <property type="match status" value="1"/>
</dbReference>
<dbReference type="Proteomes" id="UP000323257">
    <property type="component" value="Unassembled WGS sequence"/>
</dbReference>
<dbReference type="InterPro" id="IPR020449">
    <property type="entry name" value="Tscrpt_reg_AraC-type_HTH"/>
</dbReference>
<evidence type="ECO:0000256" key="1">
    <source>
        <dbReference type="ARBA" id="ARBA00023015"/>
    </source>
</evidence>
<accession>A0A5S5BYQ7</accession>
<dbReference type="SUPFAM" id="SSF53807">
    <property type="entry name" value="Helical backbone' metal receptor"/>
    <property type="match status" value="1"/>
</dbReference>
<dbReference type="PRINTS" id="PR00032">
    <property type="entry name" value="HTHARAC"/>
</dbReference>
<feature type="domain" description="HTH araC/xylS-type" evidence="4">
    <location>
        <begin position="174"/>
        <end position="272"/>
    </location>
</feature>
<dbReference type="OrthoDB" id="9807321at2"/>
<dbReference type="RefSeq" id="WP_148932344.1">
    <property type="nucleotide sequence ID" value="NZ_VNHS01000011.1"/>
</dbReference>
<dbReference type="SUPFAM" id="SSF46689">
    <property type="entry name" value="Homeodomain-like"/>
    <property type="match status" value="2"/>
</dbReference>
<sequence length="522" mass="59674">MTQHLLRGLSLHYTRTEEVRIAGGTRLELPAGEEDAFGFVTREGVGITADMGGAKRKGKALGGELFLIPSGTRCVLQSTAKQESQVLLIYFTRAWLTPEPDEFAAQRISNIQKLYIFRMPQIRSWIPDFLSDAGGTDEGLYYQLQSYLYAMASALLTSAKKPKDPEEDVFDYVEQTRKFMKEHFHKPIDVEQIAAQSGCSSSRFYQSFRRYTGLSPHKFMTKVRVDASLRLLAGSGGTIMEVAHSVGYTDEFYFSRLFKKHVGLSPTEYSALAKRRVATLSAVFDGDMAVLGMQSAFNVKRAWAEQLRDEIGVAEKLAEVAAAQPELILTGPVTTGVYQALSAIAPTVSLDWKRFSWKERLLRIAGQLGMTSVAERWLSYYDMKVENARYHVRRRLGEEPLLLVSAGRDDYRVFGTRMQKLKDLYYDDLQVRPPAKAREIGLMHTDNLQEIAELGCENVLFFVDETEPDTYIRELEQRWREFKRSRMRHHCLFVRYREHMNYNAAVHERLVEETVYKLLEIG</sequence>
<dbReference type="GO" id="GO:0003700">
    <property type="term" value="F:DNA-binding transcription factor activity"/>
    <property type="evidence" value="ECO:0007669"/>
    <property type="project" value="InterPro"/>
</dbReference>
<comment type="caution">
    <text evidence="5">The sequence shown here is derived from an EMBL/GenBank/DDBJ whole genome shotgun (WGS) entry which is preliminary data.</text>
</comment>
<dbReference type="InterPro" id="IPR018060">
    <property type="entry name" value="HTH_AraC"/>
</dbReference>
<dbReference type="InterPro" id="IPR050204">
    <property type="entry name" value="AraC_XylS_family_regulators"/>
</dbReference>
<evidence type="ECO:0000256" key="3">
    <source>
        <dbReference type="ARBA" id="ARBA00023163"/>
    </source>
</evidence>
<evidence type="ECO:0000313" key="6">
    <source>
        <dbReference type="Proteomes" id="UP000323257"/>
    </source>
</evidence>
<gene>
    <name evidence="5" type="ORF">BCM02_111311</name>
</gene>
<name>A0A5S5BYQ7_9BACL</name>
<dbReference type="GO" id="GO:0043565">
    <property type="term" value="F:sequence-specific DNA binding"/>
    <property type="evidence" value="ECO:0007669"/>
    <property type="project" value="InterPro"/>
</dbReference>
<protein>
    <submittedName>
        <fullName evidence="5">AraC-like DNA-binding protein</fullName>
    </submittedName>
</protein>